<dbReference type="InterPro" id="IPR012337">
    <property type="entry name" value="RNaseH-like_sf"/>
</dbReference>
<feature type="region of interest" description="Disordered" evidence="2">
    <location>
        <begin position="743"/>
        <end position="781"/>
    </location>
</feature>
<dbReference type="InterPro" id="IPR029472">
    <property type="entry name" value="Copia-like_N"/>
</dbReference>
<dbReference type="SUPFAM" id="SSF53098">
    <property type="entry name" value="Ribonuclease H-like"/>
    <property type="match status" value="1"/>
</dbReference>
<proteinExistence type="predicted"/>
<dbReference type="GO" id="GO:0003676">
    <property type="term" value="F:nucleic acid binding"/>
    <property type="evidence" value="ECO:0007669"/>
    <property type="project" value="InterPro"/>
</dbReference>
<dbReference type="PROSITE" id="PS50994">
    <property type="entry name" value="INTEGRASE"/>
    <property type="match status" value="1"/>
</dbReference>
<dbReference type="GO" id="GO:0008233">
    <property type="term" value="F:peptidase activity"/>
    <property type="evidence" value="ECO:0007669"/>
    <property type="project" value="UniProtKB-KW"/>
</dbReference>
<keyword evidence="5" id="KW-1185">Reference proteome</keyword>
<reference evidence="4 5" key="1">
    <citation type="journal article" date="2023" name="Life. Sci Alliance">
        <title>Evolutionary insights into 3D genome organization and epigenetic landscape of Vigna mungo.</title>
        <authorList>
            <person name="Junaid A."/>
            <person name="Singh B."/>
            <person name="Bhatia S."/>
        </authorList>
    </citation>
    <scope>NUCLEOTIDE SEQUENCE [LARGE SCALE GENOMIC DNA]</scope>
    <source>
        <strain evidence="4">Urdbean</strain>
    </source>
</reference>
<dbReference type="AlphaFoldDB" id="A0AAQ3S821"/>
<feature type="region of interest" description="Disordered" evidence="2">
    <location>
        <begin position="241"/>
        <end position="265"/>
    </location>
</feature>
<dbReference type="Pfam" id="PF25597">
    <property type="entry name" value="SH3_retrovirus"/>
    <property type="match status" value="1"/>
</dbReference>
<dbReference type="Pfam" id="PF22936">
    <property type="entry name" value="Pol_BBD"/>
    <property type="match status" value="1"/>
</dbReference>
<gene>
    <name evidence="4" type="ORF">V8G54_006406</name>
</gene>
<evidence type="ECO:0000259" key="3">
    <source>
        <dbReference type="PROSITE" id="PS50994"/>
    </source>
</evidence>
<protein>
    <recommendedName>
        <fullName evidence="3">Integrase catalytic domain-containing protein</fullName>
    </recommendedName>
</protein>
<evidence type="ECO:0000313" key="5">
    <source>
        <dbReference type="Proteomes" id="UP001374535"/>
    </source>
</evidence>
<dbReference type="PANTHER" id="PTHR42648">
    <property type="entry name" value="TRANSPOSASE, PUTATIVE-RELATED"/>
    <property type="match status" value="1"/>
</dbReference>
<accession>A0AAQ3S821</accession>
<dbReference type="EMBL" id="CP144699">
    <property type="protein sequence ID" value="WVZ19084.1"/>
    <property type="molecule type" value="Genomic_DNA"/>
</dbReference>
<dbReference type="InterPro" id="IPR005162">
    <property type="entry name" value="Retrotrans_gag_dom"/>
</dbReference>
<evidence type="ECO:0000256" key="2">
    <source>
        <dbReference type="SAM" id="MobiDB-lite"/>
    </source>
</evidence>
<keyword evidence="1" id="KW-0378">Hydrolase</keyword>
<dbReference type="InterPro" id="IPR057670">
    <property type="entry name" value="SH3_retrovirus"/>
</dbReference>
<dbReference type="InterPro" id="IPR001584">
    <property type="entry name" value="Integrase_cat-core"/>
</dbReference>
<feature type="domain" description="Integrase catalytic" evidence="3">
    <location>
        <begin position="442"/>
        <end position="615"/>
    </location>
</feature>
<dbReference type="GO" id="GO:0015074">
    <property type="term" value="P:DNA integration"/>
    <property type="evidence" value="ECO:0007669"/>
    <property type="project" value="InterPro"/>
</dbReference>
<dbReference type="Proteomes" id="UP001374535">
    <property type="component" value="Chromosome 2"/>
</dbReference>
<evidence type="ECO:0000313" key="4">
    <source>
        <dbReference type="EMBL" id="WVZ19084.1"/>
    </source>
</evidence>
<feature type="compositionally biased region" description="Polar residues" evidence="2">
    <location>
        <begin position="745"/>
        <end position="756"/>
    </location>
</feature>
<dbReference type="Pfam" id="PF00665">
    <property type="entry name" value="rve"/>
    <property type="match status" value="1"/>
</dbReference>
<name>A0AAQ3S821_VIGMU</name>
<dbReference type="Pfam" id="PF14244">
    <property type="entry name" value="Retrotran_gag_3"/>
    <property type="match status" value="1"/>
</dbReference>
<dbReference type="InterPro" id="IPR054722">
    <property type="entry name" value="PolX-like_BBD"/>
</dbReference>
<dbReference type="InterPro" id="IPR039537">
    <property type="entry name" value="Retrotran_Ty1/copia-like"/>
</dbReference>
<dbReference type="PANTHER" id="PTHR42648:SF31">
    <property type="entry name" value="RNA-DIRECTED DNA POLYMERASE"/>
    <property type="match status" value="1"/>
</dbReference>
<keyword evidence="1" id="KW-0645">Protease</keyword>
<dbReference type="Gene3D" id="3.30.420.10">
    <property type="entry name" value="Ribonuclease H-like superfamily/Ribonuclease H"/>
    <property type="match status" value="1"/>
</dbReference>
<evidence type="ECO:0000256" key="1">
    <source>
        <dbReference type="ARBA" id="ARBA00022670"/>
    </source>
</evidence>
<dbReference type="InterPro" id="IPR036397">
    <property type="entry name" value="RNaseH_sf"/>
</dbReference>
<dbReference type="GO" id="GO:0006508">
    <property type="term" value="P:proteolysis"/>
    <property type="evidence" value="ECO:0007669"/>
    <property type="project" value="UniProtKB-KW"/>
</dbReference>
<organism evidence="4 5">
    <name type="scientific">Vigna mungo</name>
    <name type="common">Black gram</name>
    <name type="synonym">Phaseolus mungo</name>
    <dbReference type="NCBI Taxonomy" id="3915"/>
    <lineage>
        <taxon>Eukaryota</taxon>
        <taxon>Viridiplantae</taxon>
        <taxon>Streptophyta</taxon>
        <taxon>Embryophyta</taxon>
        <taxon>Tracheophyta</taxon>
        <taxon>Spermatophyta</taxon>
        <taxon>Magnoliopsida</taxon>
        <taxon>eudicotyledons</taxon>
        <taxon>Gunneridae</taxon>
        <taxon>Pentapetalae</taxon>
        <taxon>rosids</taxon>
        <taxon>fabids</taxon>
        <taxon>Fabales</taxon>
        <taxon>Fabaceae</taxon>
        <taxon>Papilionoideae</taxon>
        <taxon>50 kb inversion clade</taxon>
        <taxon>NPAAA clade</taxon>
        <taxon>indigoferoid/millettioid clade</taxon>
        <taxon>Phaseoleae</taxon>
        <taxon>Vigna</taxon>
    </lineage>
</organism>
<sequence length="796" mass="90365">MAKEGEKSETEVVKKMSSPYDLSAIDNPGNVITQVQLKGENYEEWTRAVKISLRAPRKWGFIDGTHMEPETDTSKIEDWWTIQSMLIVNGPRIQQLKSELVECKQQGMTMVAYYGKLKILWDELANYEEEEKVHQFLMGLNDKGYGTTRSNVLVTDPLPSLNRVYATMVQEERVRTITRSKEERGMIVGMAVQTETKGKLRNEAKEKSMDMTRAIASRSSVIQTGGEKGQEMKIKVVEEINEQRPSEGKEERLVSISDSKSDTRKPEVARLSTEQWQILTAMLNSHKANATEKMTGKKACDLWIVNSGASNHMTGTLDNLRESRALEGCPVGLPNGEFVLANKEGSIFLDGGLKLKNVLYVPKLNCNLISVSQLIDEARCTDHTLRTLIEVGERKDGLYWYHGQMGHPAYQIVEKIPNMTITRSDKNTTRVCEVCKKSKQSRNKFPLSDSLASNVFDLIHGDLWGPYRTPSSCGASYFLTLVDDCSRAVWIYLLSNKKAVSQTLMNFITLIERQYKKQVKMIRSDNGTEFMCLQQYFHLHGILHQTSCTGTPQQNGRVERKHQHILNVARALRFQGQLPLKFWGECILTASYLINRTPSQILQGKTPYEIVNGNPPTYEHLRVFGCLCYAHNQDRQGDKFASRSRKSVFVGYAAGQKGWKLFDLEREVFWVSRDVKFVENEFLFASLVHKEPSEMELPYVNTGIQNHDGHIVEIEENDPTTETVPTNEFRAVQDKNLELELASQDVPSPTQTSSSTMEHEIHEMPAATSPLGRGHRVRQPSVKLHDYVTNTTIPIK</sequence>
<dbReference type="Pfam" id="PF03732">
    <property type="entry name" value="Retrotrans_gag"/>
    <property type="match status" value="1"/>
</dbReference>